<sequence>MQQASLLSTRDFYSPTRFNQDTKNQLWMSIIADVHDSTCDCPTPFAHLLSSIFPPGHQDRDRTINEILARDYKERCHSGGLADEDPGSAATRDIKQEDTGEDLDPRDIDILLGAAAAAAEEEDTSGAALKLGNHQLMTQNTKETFPCPVTCKKQYKYQIQKNKAQKPCSMTGITEGALLHRQLLKECKKTSKLIHLSNLMIQKHPPKRTDAQRNSSSTKHTKKRSRDVSAHSAKKIPAKKKKRASDSSSTSSSSNSSTSKETSSSSSQS</sequence>
<protein>
    <submittedName>
        <fullName evidence="4">Uncharacterized protein</fullName>
    </submittedName>
</protein>
<feature type="compositionally biased region" description="Low complexity" evidence="1">
    <location>
        <begin position="246"/>
        <end position="269"/>
    </location>
</feature>
<feature type="compositionally biased region" description="Basic residues" evidence="1">
    <location>
        <begin position="232"/>
        <end position="243"/>
    </location>
</feature>
<dbReference type="KEGG" id="vg:37616671"/>
<dbReference type="Pfam" id="PF02957">
    <property type="entry name" value="TT_ORF2-like"/>
    <property type="match status" value="1"/>
</dbReference>
<feature type="domain" description="DUF755" evidence="3">
    <location>
        <begin position="141"/>
        <end position="263"/>
    </location>
</feature>
<dbReference type="EMBL" id="AB303552">
    <property type="protein sequence ID" value="BAF76075.1"/>
    <property type="molecule type" value="Genomic_DNA"/>
</dbReference>
<evidence type="ECO:0000259" key="2">
    <source>
        <dbReference type="Pfam" id="PF02957"/>
    </source>
</evidence>
<dbReference type="RefSeq" id="YP_009505756.1">
    <property type="nucleotide sequence ID" value="NC_038352.1"/>
</dbReference>
<evidence type="ECO:0000259" key="3">
    <source>
        <dbReference type="Pfam" id="PF05501"/>
    </source>
</evidence>
<proteinExistence type="predicted"/>
<feature type="domain" description="Hepatitis TT virus Orf2/Gyrovirus Vp2 N-terminal" evidence="2">
    <location>
        <begin position="22"/>
        <end position="71"/>
    </location>
</feature>
<dbReference type="Pfam" id="PF05501">
    <property type="entry name" value="DUF755"/>
    <property type="match status" value="1"/>
</dbReference>
<organism evidence="4 5">
    <name type="scientific">Torque teno midi virus 5</name>
    <dbReference type="NCBI Taxonomy" id="2065046"/>
    <lineage>
        <taxon>Viruses</taxon>
        <taxon>Monodnaviria</taxon>
        <taxon>Shotokuvirae</taxon>
        <taxon>Commensaviricota</taxon>
        <taxon>Cardeaviricetes</taxon>
        <taxon>Sanitavirales</taxon>
        <taxon>Anelloviridae</taxon>
        <taxon>Gammatorquevirus</taxon>
        <taxon>Gammatorquevirus homidi5</taxon>
    </lineage>
</organism>
<feature type="compositionally biased region" description="Basic and acidic residues" evidence="1">
    <location>
        <begin position="92"/>
        <end position="103"/>
    </location>
</feature>
<evidence type="ECO:0000313" key="5">
    <source>
        <dbReference type="Proteomes" id="UP000165370"/>
    </source>
</evidence>
<feature type="region of interest" description="Disordered" evidence="1">
    <location>
        <begin position="198"/>
        <end position="269"/>
    </location>
</feature>
<evidence type="ECO:0000256" key="1">
    <source>
        <dbReference type="SAM" id="MobiDB-lite"/>
    </source>
</evidence>
<dbReference type="GeneID" id="37616671"/>
<accession>A7VLV4</accession>
<dbReference type="InterPro" id="IPR008474">
    <property type="entry name" value="DUF755"/>
</dbReference>
<dbReference type="InterPro" id="IPR004118">
    <property type="entry name" value="HEV_TT_vir_Orf2/Gyrovir_Vp2_N"/>
</dbReference>
<dbReference type="Proteomes" id="UP000165370">
    <property type="component" value="Segment"/>
</dbReference>
<feature type="region of interest" description="Disordered" evidence="1">
    <location>
        <begin position="78"/>
        <end position="103"/>
    </location>
</feature>
<evidence type="ECO:0000313" key="4">
    <source>
        <dbReference type="EMBL" id="BAF76075.1"/>
    </source>
</evidence>
<reference evidence="4 5" key="1">
    <citation type="journal article" date="2007" name="Arch. Virol.">
        <title>Analysis of the entire genomes of fifteen torque teno midi virus variants classifiable into a third group of genus Anellovirus.</title>
        <authorList>
            <person name="Ninomiya M."/>
            <person name="Takahashi M."/>
            <person name="Shimosegawa T."/>
            <person name="Okamoto H."/>
        </authorList>
    </citation>
    <scope>NUCLEOTIDE SEQUENCE [LARGE SCALE GENOMIC DNA]</scope>
    <source>
        <strain evidence="4">MDJHem2</strain>
    </source>
</reference>
<keyword evidence="5" id="KW-1185">Reference proteome</keyword>
<name>A7VLV4_9VIRU</name>